<dbReference type="RefSeq" id="WP_077372798.1">
    <property type="nucleotide sequence ID" value="NZ_FTPD01000003.1"/>
</dbReference>
<evidence type="ECO:0000313" key="1">
    <source>
        <dbReference type="EMBL" id="SIT53230.1"/>
    </source>
</evidence>
<accession>A0A1R3V009</accession>
<organism evidence="1 2">
    <name type="scientific">Mesorhizobium prunaredense</name>
    <dbReference type="NCBI Taxonomy" id="1631249"/>
    <lineage>
        <taxon>Bacteria</taxon>
        <taxon>Pseudomonadati</taxon>
        <taxon>Pseudomonadota</taxon>
        <taxon>Alphaproteobacteria</taxon>
        <taxon>Hyphomicrobiales</taxon>
        <taxon>Phyllobacteriaceae</taxon>
        <taxon>Mesorhizobium</taxon>
    </lineage>
</organism>
<evidence type="ECO:0000313" key="2">
    <source>
        <dbReference type="Proteomes" id="UP000188388"/>
    </source>
</evidence>
<dbReference type="Proteomes" id="UP000188388">
    <property type="component" value="Unassembled WGS sequence"/>
</dbReference>
<name>A0A1R3V009_9HYPH</name>
<proteinExistence type="predicted"/>
<dbReference type="EMBL" id="FTPD01000003">
    <property type="protein sequence ID" value="SIT53230.1"/>
    <property type="molecule type" value="Genomic_DNA"/>
</dbReference>
<dbReference type="AlphaFoldDB" id="A0A1R3V009"/>
<reference evidence="2" key="1">
    <citation type="submission" date="2017-01" db="EMBL/GenBank/DDBJ databases">
        <authorList>
            <person name="Brunel B."/>
        </authorList>
    </citation>
    <scope>NUCLEOTIDE SEQUENCE [LARGE SCALE GENOMIC DNA]</scope>
</reference>
<dbReference type="STRING" id="1631249.BQ8794_110036"/>
<protein>
    <submittedName>
        <fullName evidence="1">Uncharacterized protein</fullName>
    </submittedName>
</protein>
<keyword evidence="2" id="KW-1185">Reference proteome</keyword>
<sequence length="70" mass="7274">MTMTNKVTTVFLAGVIGLVGMGASERFAVSGSYGFISGAEARVGRPLTPVSVAGVARRTVRRCAVGVYYC</sequence>
<gene>
    <name evidence="1" type="ORF">BQ8794_110036</name>
</gene>